<reference evidence="7 8" key="1">
    <citation type="submission" date="2018-05" db="EMBL/GenBank/DDBJ databases">
        <title>Coraliomargarita sinensis sp. nov., isolated from a marine solar saltern.</title>
        <authorList>
            <person name="Zhou L.Y."/>
        </authorList>
    </citation>
    <scope>NUCLEOTIDE SEQUENCE [LARGE SCALE GENOMIC DNA]</scope>
    <source>
        <strain evidence="7 8">WN38</strain>
    </source>
</reference>
<evidence type="ECO:0000256" key="6">
    <source>
        <dbReference type="RuleBase" id="RU004466"/>
    </source>
</evidence>
<proteinExistence type="inferred from homology"/>
<evidence type="ECO:0000256" key="1">
    <source>
        <dbReference type="ARBA" id="ARBA00001946"/>
    </source>
</evidence>
<protein>
    <submittedName>
        <fullName evidence="7">Polyprenyl synthetase</fullName>
    </submittedName>
</protein>
<keyword evidence="8" id="KW-1185">Reference proteome</keyword>
<evidence type="ECO:0000313" key="8">
    <source>
        <dbReference type="Proteomes" id="UP000247099"/>
    </source>
</evidence>
<evidence type="ECO:0000256" key="2">
    <source>
        <dbReference type="ARBA" id="ARBA00006706"/>
    </source>
</evidence>
<dbReference type="GO" id="GO:0008299">
    <property type="term" value="P:isoprenoid biosynthetic process"/>
    <property type="evidence" value="ECO:0007669"/>
    <property type="project" value="InterPro"/>
</dbReference>
<dbReference type="AlphaFoldDB" id="A0A317ZK06"/>
<evidence type="ECO:0000256" key="5">
    <source>
        <dbReference type="ARBA" id="ARBA00022842"/>
    </source>
</evidence>
<dbReference type="FunCoup" id="A0A317ZK06">
    <property type="interactions" value="423"/>
</dbReference>
<dbReference type="InParanoid" id="A0A317ZK06"/>
<dbReference type="InterPro" id="IPR033749">
    <property type="entry name" value="Polyprenyl_synt_CS"/>
</dbReference>
<dbReference type="GO" id="GO:0046872">
    <property type="term" value="F:metal ion binding"/>
    <property type="evidence" value="ECO:0007669"/>
    <property type="project" value="UniProtKB-KW"/>
</dbReference>
<name>A0A317ZK06_9BACT</name>
<keyword evidence="4" id="KW-0479">Metal-binding</keyword>
<dbReference type="Gene3D" id="1.10.600.10">
    <property type="entry name" value="Farnesyl Diphosphate Synthase"/>
    <property type="match status" value="1"/>
</dbReference>
<comment type="similarity">
    <text evidence="2 6">Belongs to the FPP/GGPP synthase family.</text>
</comment>
<accession>A0A317ZK06</accession>
<comment type="caution">
    <text evidence="7">The sequence shown here is derived from an EMBL/GenBank/DDBJ whole genome shotgun (WGS) entry which is preliminary data.</text>
</comment>
<dbReference type="SUPFAM" id="SSF48576">
    <property type="entry name" value="Terpenoid synthases"/>
    <property type="match status" value="1"/>
</dbReference>
<keyword evidence="3 6" id="KW-0808">Transferase</keyword>
<dbReference type="Proteomes" id="UP000247099">
    <property type="component" value="Unassembled WGS sequence"/>
</dbReference>
<dbReference type="GO" id="GO:0004659">
    <property type="term" value="F:prenyltransferase activity"/>
    <property type="evidence" value="ECO:0007669"/>
    <property type="project" value="InterPro"/>
</dbReference>
<organism evidence="7 8">
    <name type="scientific">Coraliomargarita sinensis</name>
    <dbReference type="NCBI Taxonomy" id="2174842"/>
    <lineage>
        <taxon>Bacteria</taxon>
        <taxon>Pseudomonadati</taxon>
        <taxon>Verrucomicrobiota</taxon>
        <taxon>Opitutia</taxon>
        <taxon>Puniceicoccales</taxon>
        <taxon>Coraliomargaritaceae</taxon>
        <taxon>Coraliomargarita</taxon>
    </lineage>
</organism>
<dbReference type="PANTHER" id="PTHR12001">
    <property type="entry name" value="GERANYLGERANYL PYROPHOSPHATE SYNTHASE"/>
    <property type="match status" value="1"/>
</dbReference>
<comment type="cofactor">
    <cofactor evidence="1">
        <name>Mg(2+)</name>
        <dbReference type="ChEBI" id="CHEBI:18420"/>
    </cofactor>
</comment>
<dbReference type="CDD" id="cd00685">
    <property type="entry name" value="Trans_IPPS_HT"/>
    <property type="match status" value="1"/>
</dbReference>
<dbReference type="Pfam" id="PF00348">
    <property type="entry name" value="polyprenyl_synt"/>
    <property type="match status" value="1"/>
</dbReference>
<evidence type="ECO:0000256" key="3">
    <source>
        <dbReference type="ARBA" id="ARBA00022679"/>
    </source>
</evidence>
<keyword evidence="5" id="KW-0460">Magnesium</keyword>
<evidence type="ECO:0000256" key="4">
    <source>
        <dbReference type="ARBA" id="ARBA00022723"/>
    </source>
</evidence>
<dbReference type="PANTHER" id="PTHR12001:SF69">
    <property type="entry name" value="ALL TRANS-POLYPRENYL-DIPHOSPHATE SYNTHASE PDSS1"/>
    <property type="match status" value="1"/>
</dbReference>
<sequence>MPTRSQSEADKVAASGFAEVYEPVKPYLEELDVFLQSQVALLEPEIQEHVRYVFGHSGKRLRPMLVAYSGWQGPAANSTAELVRLGSIIELVHLATLVHDDILDEADTRHRQETAAKKFGPAAAVLIGDVLFSHALKLAAEFPTTEVCRVVAQATARVCAGEIAQTYQRGEVNYSRDFYYRVIQLKTAELFEVACALGAKVAGYSDAFSEAAGAFGRHLGIAYQIFDDLVDLYAEESMIGKTLGTDLEKGKFTLPLLLLLEKVEPAERDDLLARFRSGDTSVVDDFTRRLHDFPIFEEVVGVFEAELAKATDAVAPFSELAPVSEMQKIAGLVRAQLSRLPAAAQ</sequence>
<dbReference type="InterPro" id="IPR008949">
    <property type="entry name" value="Isoprenoid_synthase_dom_sf"/>
</dbReference>
<dbReference type="EMBL" id="QHJQ01000001">
    <property type="protein sequence ID" value="PXA05342.1"/>
    <property type="molecule type" value="Genomic_DNA"/>
</dbReference>
<dbReference type="SFLD" id="SFLDS00005">
    <property type="entry name" value="Isoprenoid_Synthase_Type_I"/>
    <property type="match status" value="1"/>
</dbReference>
<dbReference type="InterPro" id="IPR000092">
    <property type="entry name" value="Polyprenyl_synt"/>
</dbReference>
<dbReference type="PROSITE" id="PS00444">
    <property type="entry name" value="POLYPRENYL_SYNTHASE_2"/>
    <property type="match status" value="1"/>
</dbReference>
<evidence type="ECO:0000313" key="7">
    <source>
        <dbReference type="EMBL" id="PXA05342.1"/>
    </source>
</evidence>
<dbReference type="RefSeq" id="WP_110129423.1">
    <property type="nucleotide sequence ID" value="NZ_QHJQ01000001.1"/>
</dbReference>
<dbReference type="OrthoDB" id="9805316at2"/>
<gene>
    <name evidence="7" type="ORF">DDZ13_00310</name>
</gene>